<dbReference type="STRING" id="568860.SAMN05421811_116192"/>
<protein>
    <recommendedName>
        <fullName evidence="4">Alkaline shock response membrane anchor protein AmaP</fullName>
    </recommendedName>
</protein>
<feature type="transmembrane region" description="Helical" evidence="1">
    <location>
        <begin position="56"/>
        <end position="77"/>
    </location>
</feature>
<evidence type="ECO:0000256" key="1">
    <source>
        <dbReference type="SAM" id="Phobius"/>
    </source>
</evidence>
<keyword evidence="1" id="KW-0472">Membrane</keyword>
<dbReference type="PROSITE" id="PS51257">
    <property type="entry name" value="PROKAR_LIPOPROTEIN"/>
    <property type="match status" value="1"/>
</dbReference>
<organism evidence="2 3">
    <name type="scientific">Nonomuraea wenchangensis</name>
    <dbReference type="NCBI Taxonomy" id="568860"/>
    <lineage>
        <taxon>Bacteria</taxon>
        <taxon>Bacillati</taxon>
        <taxon>Actinomycetota</taxon>
        <taxon>Actinomycetes</taxon>
        <taxon>Streptosporangiales</taxon>
        <taxon>Streptosporangiaceae</taxon>
        <taxon>Nonomuraea</taxon>
    </lineage>
</organism>
<evidence type="ECO:0000313" key="2">
    <source>
        <dbReference type="EMBL" id="SEU39255.1"/>
    </source>
</evidence>
<name>A0A1I0LGF4_9ACTN</name>
<keyword evidence="1" id="KW-1133">Transmembrane helix</keyword>
<dbReference type="RefSeq" id="WP_091090986.1">
    <property type="nucleotide sequence ID" value="NZ_FOHX01000016.1"/>
</dbReference>
<dbReference type="AlphaFoldDB" id="A0A1I0LGF4"/>
<accession>A0A1I0LGF4</accession>
<keyword evidence="3" id="KW-1185">Reference proteome</keyword>
<proteinExistence type="predicted"/>
<gene>
    <name evidence="2" type="ORF">SAMN05421811_116192</name>
</gene>
<dbReference type="EMBL" id="FOHX01000016">
    <property type="protein sequence ID" value="SEU39255.1"/>
    <property type="molecule type" value="Genomic_DNA"/>
</dbReference>
<sequence>MRQYTGNRIGLAVVGGTLAAAGCFAWLRGHGRFLGLPPNAKVLPAPAAHALTDAAWPLWALALALLLLALTALRWLLLCLGWGRRGAHNGTGTAMLYVGLKSVDGLSKAKVRLGPDGLRLALTCPAATDVGAVVGKLDQDVIGRIRRELRDDETPALARLHVRR</sequence>
<reference evidence="2 3" key="1">
    <citation type="submission" date="2016-10" db="EMBL/GenBank/DDBJ databases">
        <authorList>
            <person name="de Groot N.N."/>
        </authorList>
    </citation>
    <scope>NUCLEOTIDE SEQUENCE [LARGE SCALE GENOMIC DNA]</scope>
    <source>
        <strain evidence="2 3">CGMCC 4.5598</strain>
    </source>
</reference>
<keyword evidence="1" id="KW-0812">Transmembrane</keyword>
<dbReference type="Proteomes" id="UP000199361">
    <property type="component" value="Unassembled WGS sequence"/>
</dbReference>
<feature type="transmembrane region" description="Helical" evidence="1">
    <location>
        <begin position="9"/>
        <end position="27"/>
    </location>
</feature>
<evidence type="ECO:0000313" key="3">
    <source>
        <dbReference type="Proteomes" id="UP000199361"/>
    </source>
</evidence>
<evidence type="ECO:0008006" key="4">
    <source>
        <dbReference type="Google" id="ProtNLM"/>
    </source>
</evidence>
<dbReference type="OrthoDB" id="3537232at2"/>